<keyword evidence="2" id="KW-1185">Reference proteome</keyword>
<accession>A0ABW5C3V7</accession>
<evidence type="ECO:0000313" key="2">
    <source>
        <dbReference type="Proteomes" id="UP001597318"/>
    </source>
</evidence>
<name>A0ABW5C3V7_9BACI</name>
<proteinExistence type="predicted"/>
<reference evidence="2" key="1">
    <citation type="journal article" date="2019" name="Int. J. Syst. Evol. Microbiol.">
        <title>The Global Catalogue of Microorganisms (GCM) 10K type strain sequencing project: providing services to taxonomists for standard genome sequencing and annotation.</title>
        <authorList>
            <consortium name="The Broad Institute Genomics Platform"/>
            <consortium name="The Broad Institute Genome Sequencing Center for Infectious Disease"/>
            <person name="Wu L."/>
            <person name="Ma J."/>
        </authorList>
    </citation>
    <scope>NUCLEOTIDE SEQUENCE [LARGE SCALE GENOMIC DNA]</scope>
    <source>
        <strain evidence="2">CGMCC 1.15474</strain>
    </source>
</reference>
<dbReference type="EMBL" id="JBHUIK010000007">
    <property type="protein sequence ID" value="MFD2216511.1"/>
    <property type="molecule type" value="Genomic_DNA"/>
</dbReference>
<dbReference type="RefSeq" id="WP_247347519.1">
    <property type="nucleotide sequence ID" value="NZ_CP095551.1"/>
</dbReference>
<dbReference type="Proteomes" id="UP001597318">
    <property type="component" value="Unassembled WGS sequence"/>
</dbReference>
<organism evidence="1 2">
    <name type="scientific">Metabacillus endolithicus</name>
    <dbReference type="NCBI Taxonomy" id="1535204"/>
    <lineage>
        <taxon>Bacteria</taxon>
        <taxon>Bacillati</taxon>
        <taxon>Bacillota</taxon>
        <taxon>Bacilli</taxon>
        <taxon>Bacillales</taxon>
        <taxon>Bacillaceae</taxon>
        <taxon>Metabacillus</taxon>
    </lineage>
</organism>
<sequence>MKCSSESFRSIRGKFQKATKEQNFTYEDVLKDIELMENGGMDKKTARQFLEEMRVKENNQYR</sequence>
<protein>
    <submittedName>
        <fullName evidence="1">Uncharacterized protein</fullName>
    </submittedName>
</protein>
<comment type="caution">
    <text evidence="1">The sequence shown here is derived from an EMBL/GenBank/DDBJ whole genome shotgun (WGS) entry which is preliminary data.</text>
</comment>
<evidence type="ECO:0000313" key="1">
    <source>
        <dbReference type="EMBL" id="MFD2216511.1"/>
    </source>
</evidence>
<gene>
    <name evidence="1" type="ORF">ACFSKK_22815</name>
</gene>